<comment type="caution">
    <text evidence="8">The sequence shown here is derived from an EMBL/GenBank/DDBJ whole genome shotgun (WGS) entry which is preliminary data.</text>
</comment>
<evidence type="ECO:0000256" key="5">
    <source>
        <dbReference type="ARBA" id="ARBA00024045"/>
    </source>
</evidence>
<dbReference type="AlphaFoldDB" id="A0AAP0S609"/>
<accession>A0AAP0S609</accession>
<organism evidence="8 9">
    <name type="scientific">Liquidambar formosana</name>
    <name type="common">Formosan gum</name>
    <dbReference type="NCBI Taxonomy" id="63359"/>
    <lineage>
        <taxon>Eukaryota</taxon>
        <taxon>Viridiplantae</taxon>
        <taxon>Streptophyta</taxon>
        <taxon>Embryophyta</taxon>
        <taxon>Tracheophyta</taxon>
        <taxon>Spermatophyta</taxon>
        <taxon>Magnoliopsida</taxon>
        <taxon>eudicotyledons</taxon>
        <taxon>Gunneridae</taxon>
        <taxon>Pentapetalae</taxon>
        <taxon>Saxifragales</taxon>
        <taxon>Altingiaceae</taxon>
        <taxon>Liquidambar</taxon>
    </lineage>
</organism>
<evidence type="ECO:0000256" key="3">
    <source>
        <dbReference type="ARBA" id="ARBA00023288"/>
    </source>
</evidence>
<keyword evidence="2" id="KW-0479">Metal-binding</keyword>
<feature type="compositionally biased region" description="Basic and acidic residues" evidence="6">
    <location>
        <begin position="198"/>
        <end position="221"/>
    </location>
</feature>
<dbReference type="Gene3D" id="3.30.70.100">
    <property type="match status" value="2"/>
</dbReference>
<dbReference type="InterPro" id="IPR006121">
    <property type="entry name" value="HMA_dom"/>
</dbReference>
<name>A0AAP0S609_LIQFO</name>
<evidence type="ECO:0000256" key="2">
    <source>
        <dbReference type="ARBA" id="ARBA00022723"/>
    </source>
</evidence>
<evidence type="ECO:0000256" key="6">
    <source>
        <dbReference type="SAM" id="MobiDB-lite"/>
    </source>
</evidence>
<dbReference type="Pfam" id="PF00403">
    <property type="entry name" value="HMA"/>
    <property type="match status" value="2"/>
</dbReference>
<feature type="region of interest" description="Disordered" evidence="6">
    <location>
        <begin position="197"/>
        <end position="221"/>
    </location>
</feature>
<comment type="similarity">
    <text evidence="5">Belongs to the HIPP family.</text>
</comment>
<keyword evidence="1" id="KW-0488">Methylation</keyword>
<dbReference type="InterPro" id="IPR036163">
    <property type="entry name" value="HMA_dom_sf"/>
</dbReference>
<dbReference type="SUPFAM" id="SSF55008">
    <property type="entry name" value="HMA, heavy metal-associated domain"/>
    <property type="match status" value="2"/>
</dbReference>
<dbReference type="PROSITE" id="PS50846">
    <property type="entry name" value="HMA_2"/>
    <property type="match status" value="2"/>
</dbReference>
<dbReference type="PANTHER" id="PTHR45811">
    <property type="entry name" value="COPPER TRANSPORT PROTEIN FAMILY-RELATED"/>
    <property type="match status" value="1"/>
</dbReference>
<keyword evidence="9" id="KW-1185">Reference proteome</keyword>
<keyword evidence="4" id="KW-0636">Prenylation</keyword>
<dbReference type="GO" id="GO:0046872">
    <property type="term" value="F:metal ion binding"/>
    <property type="evidence" value="ECO:0007669"/>
    <property type="project" value="UniProtKB-KW"/>
</dbReference>
<proteinExistence type="inferred from homology"/>
<sequence>MKKAVLKLSFHDDKTKQKAMRTVSGISGVESISMETKDQKLTVTGDIDPVLIVRKLRKLCGTEIVSVGPAKEEKKEEPKKVEPKKPEELVKAYQAYYSHNPPPMPAYWVESISLDPKDQKLTVTGDIDPKAVLKLGVHDDKTKQKAMKTVSSLSGVESIAMDMKDQKLTVTGSVDPVVIVSKLRKIRVMTEIVSVGAAKEEKKEEPKKEEPKKKDDEKKDPKDVVADLVKAYEAYNPYLTKQYIVHSAEENPNACVIC</sequence>
<dbReference type="EMBL" id="JBBPBK010000001">
    <property type="protein sequence ID" value="KAK9291678.1"/>
    <property type="molecule type" value="Genomic_DNA"/>
</dbReference>
<feature type="domain" description="HMA" evidence="7">
    <location>
        <begin position="128"/>
        <end position="195"/>
    </location>
</feature>
<dbReference type="Proteomes" id="UP001415857">
    <property type="component" value="Unassembled WGS sequence"/>
</dbReference>
<evidence type="ECO:0000313" key="8">
    <source>
        <dbReference type="EMBL" id="KAK9291678.1"/>
    </source>
</evidence>
<evidence type="ECO:0000256" key="4">
    <source>
        <dbReference type="ARBA" id="ARBA00023289"/>
    </source>
</evidence>
<evidence type="ECO:0000256" key="1">
    <source>
        <dbReference type="ARBA" id="ARBA00022481"/>
    </source>
</evidence>
<evidence type="ECO:0000259" key="7">
    <source>
        <dbReference type="PROSITE" id="PS50846"/>
    </source>
</evidence>
<reference evidence="8 9" key="1">
    <citation type="journal article" date="2024" name="Plant J.">
        <title>Genome sequences and population genomics reveal climatic adaptation and genomic divergence between two closely related sweetgum species.</title>
        <authorList>
            <person name="Xu W.Q."/>
            <person name="Ren C.Q."/>
            <person name="Zhang X.Y."/>
            <person name="Comes H.P."/>
            <person name="Liu X.H."/>
            <person name="Li Y.G."/>
            <person name="Kettle C.J."/>
            <person name="Jalonen R."/>
            <person name="Gaisberger H."/>
            <person name="Ma Y.Z."/>
            <person name="Qiu Y.X."/>
        </authorList>
    </citation>
    <scope>NUCLEOTIDE SEQUENCE [LARGE SCALE GENOMIC DNA]</scope>
    <source>
        <strain evidence="8">Hangzhou</strain>
    </source>
</reference>
<feature type="domain" description="HMA" evidence="7">
    <location>
        <begin position="1"/>
        <end position="68"/>
    </location>
</feature>
<protein>
    <recommendedName>
        <fullName evidence="7">HMA domain-containing protein</fullName>
    </recommendedName>
</protein>
<gene>
    <name evidence="8" type="ORF">L1049_019627</name>
</gene>
<evidence type="ECO:0000313" key="9">
    <source>
        <dbReference type="Proteomes" id="UP001415857"/>
    </source>
</evidence>
<dbReference type="InterPro" id="IPR051863">
    <property type="entry name" value="HIPP"/>
</dbReference>
<dbReference type="PANTHER" id="PTHR45811:SF49">
    <property type="entry name" value="OS04G0667600 PROTEIN"/>
    <property type="match status" value="1"/>
</dbReference>
<keyword evidence="3" id="KW-0449">Lipoprotein</keyword>